<dbReference type="Pfam" id="PF03929">
    <property type="entry name" value="PepSY_TM"/>
    <property type="match status" value="1"/>
</dbReference>
<name>A0A1G7MR05_9BACT</name>
<feature type="transmembrane region" description="Helical" evidence="1">
    <location>
        <begin position="386"/>
        <end position="407"/>
    </location>
</feature>
<keyword evidence="1" id="KW-0472">Membrane</keyword>
<feature type="transmembrane region" description="Helical" evidence="1">
    <location>
        <begin position="427"/>
        <end position="454"/>
    </location>
</feature>
<feature type="transmembrane region" description="Helical" evidence="1">
    <location>
        <begin position="24"/>
        <end position="48"/>
    </location>
</feature>
<evidence type="ECO:0000313" key="3">
    <source>
        <dbReference type="Proteomes" id="UP000182427"/>
    </source>
</evidence>
<sequence>MATAAANVSVEEQGRRLYRTIWRWHFYAGIFCIPLVIWLSITGSIYLFKPQIERWMDRPYNHLRLTGPRATPEQIARTAVIAVPGSTLHYYELPPSDDAAVRVIVGIGKKEYRVYVNPQTLAILHTISEDRRFMTVVQHMHGELLVGTPGSYLVELAASWAIVLLLTGLYLWWPRQTEKLAGVLWIRTRSGSRIFWRDLHAVTGLWVSALALFLILTGLPWAKGWGGYFKKVRQVTGTSATKQDWTTSRADALADRMAQNSNSLSNAMDDMPGMEHSGHMGHDMGSVDDMMMGTDPYQPFNVLVPVAATLHLAAPVEIMPAMKTGGAWTIKSDAQNRTLRDVLQADPETGAIVSRKNFNQGMILDRVVGTGIAAHEGQLFGLMNQLLGLGTAMGLVLLCVSAVILWWRRRHVGVLGAPVPLARPRWSFALVAAVLTLAIYLPAMAFSLIAVLLLESTVLSRVPAIGRWLGLSVVA</sequence>
<evidence type="ECO:0000256" key="1">
    <source>
        <dbReference type="SAM" id="Phobius"/>
    </source>
</evidence>
<protein>
    <submittedName>
        <fullName evidence="2">Uncharacterized iron-regulated membrane protein</fullName>
    </submittedName>
</protein>
<feature type="transmembrane region" description="Helical" evidence="1">
    <location>
        <begin position="199"/>
        <end position="222"/>
    </location>
</feature>
<dbReference type="PANTHER" id="PTHR34219:SF1">
    <property type="entry name" value="PEPSY DOMAIN-CONTAINING PROTEIN"/>
    <property type="match status" value="1"/>
</dbReference>
<gene>
    <name evidence="2" type="ORF">SAMN05444167_2879</name>
</gene>
<evidence type="ECO:0000313" key="2">
    <source>
        <dbReference type="EMBL" id="SDF64086.1"/>
    </source>
</evidence>
<keyword evidence="1" id="KW-1133">Transmembrane helix</keyword>
<organism evidence="2 3">
    <name type="scientific">Terriglobus roseus</name>
    <dbReference type="NCBI Taxonomy" id="392734"/>
    <lineage>
        <taxon>Bacteria</taxon>
        <taxon>Pseudomonadati</taxon>
        <taxon>Acidobacteriota</taxon>
        <taxon>Terriglobia</taxon>
        <taxon>Terriglobales</taxon>
        <taxon>Acidobacteriaceae</taxon>
        <taxon>Terriglobus</taxon>
    </lineage>
</organism>
<keyword evidence="3" id="KW-1185">Reference proteome</keyword>
<dbReference type="InterPro" id="IPR005625">
    <property type="entry name" value="PepSY-ass_TM"/>
</dbReference>
<dbReference type="Proteomes" id="UP000182427">
    <property type="component" value="Chromosome I"/>
</dbReference>
<dbReference type="OrthoDB" id="111691at2"/>
<dbReference type="EMBL" id="LT629690">
    <property type="protein sequence ID" value="SDF64086.1"/>
    <property type="molecule type" value="Genomic_DNA"/>
</dbReference>
<dbReference type="PANTHER" id="PTHR34219">
    <property type="entry name" value="IRON-REGULATED INNER MEMBRANE PROTEIN-RELATED"/>
    <property type="match status" value="1"/>
</dbReference>
<dbReference type="RefSeq" id="WP_083345752.1">
    <property type="nucleotide sequence ID" value="NZ_LT629690.1"/>
</dbReference>
<feature type="transmembrane region" description="Helical" evidence="1">
    <location>
        <begin position="152"/>
        <end position="173"/>
    </location>
</feature>
<keyword evidence="1" id="KW-0812">Transmembrane</keyword>
<proteinExistence type="predicted"/>
<accession>A0A1G7MR05</accession>
<dbReference type="AlphaFoldDB" id="A0A1G7MR05"/>
<reference evidence="2 3" key="1">
    <citation type="submission" date="2016-10" db="EMBL/GenBank/DDBJ databases">
        <authorList>
            <person name="de Groot N.N."/>
        </authorList>
    </citation>
    <scope>NUCLEOTIDE SEQUENCE [LARGE SCALE GENOMIC DNA]</scope>
    <source>
        <strain evidence="2 3">GAS232</strain>
    </source>
</reference>